<evidence type="ECO:0008006" key="5">
    <source>
        <dbReference type="Google" id="ProtNLM"/>
    </source>
</evidence>
<feature type="region of interest" description="Disordered" evidence="1">
    <location>
        <begin position="267"/>
        <end position="301"/>
    </location>
</feature>
<keyword evidence="4" id="KW-1185">Reference proteome</keyword>
<dbReference type="EMBL" id="JASPKY010000413">
    <property type="protein sequence ID" value="KAK9701488.1"/>
    <property type="molecule type" value="Genomic_DNA"/>
</dbReference>
<proteinExistence type="predicted"/>
<evidence type="ECO:0000313" key="3">
    <source>
        <dbReference type="EMBL" id="KAK9701488.1"/>
    </source>
</evidence>
<dbReference type="AlphaFoldDB" id="A0AAW1JFA6"/>
<keyword evidence="2" id="KW-0732">Signal</keyword>
<dbReference type="Proteomes" id="UP001458880">
    <property type="component" value="Unassembled WGS sequence"/>
</dbReference>
<evidence type="ECO:0000256" key="2">
    <source>
        <dbReference type="SAM" id="SignalP"/>
    </source>
</evidence>
<feature type="compositionally biased region" description="Pro residues" evidence="1">
    <location>
        <begin position="75"/>
        <end position="90"/>
    </location>
</feature>
<comment type="caution">
    <text evidence="3">The sequence shown here is derived from an EMBL/GenBank/DDBJ whole genome shotgun (WGS) entry which is preliminary data.</text>
</comment>
<feature type="region of interest" description="Disordered" evidence="1">
    <location>
        <begin position="144"/>
        <end position="170"/>
    </location>
</feature>
<feature type="compositionally biased region" description="Low complexity" evidence="1">
    <location>
        <begin position="107"/>
        <end position="116"/>
    </location>
</feature>
<feature type="chain" id="PRO_5043777367" description="Reverse transcriptase" evidence="2">
    <location>
        <begin position="19"/>
        <end position="648"/>
    </location>
</feature>
<evidence type="ECO:0000256" key="1">
    <source>
        <dbReference type="SAM" id="MobiDB-lite"/>
    </source>
</evidence>
<organism evidence="3 4">
    <name type="scientific">Popillia japonica</name>
    <name type="common">Japanese beetle</name>
    <dbReference type="NCBI Taxonomy" id="7064"/>
    <lineage>
        <taxon>Eukaryota</taxon>
        <taxon>Metazoa</taxon>
        <taxon>Ecdysozoa</taxon>
        <taxon>Arthropoda</taxon>
        <taxon>Hexapoda</taxon>
        <taxon>Insecta</taxon>
        <taxon>Pterygota</taxon>
        <taxon>Neoptera</taxon>
        <taxon>Endopterygota</taxon>
        <taxon>Coleoptera</taxon>
        <taxon>Polyphaga</taxon>
        <taxon>Scarabaeiformia</taxon>
        <taxon>Scarabaeidae</taxon>
        <taxon>Rutelinae</taxon>
        <taxon>Popillia</taxon>
    </lineage>
</organism>
<evidence type="ECO:0000313" key="4">
    <source>
        <dbReference type="Proteomes" id="UP001458880"/>
    </source>
</evidence>
<name>A0AAW1JFA6_POPJA</name>
<sequence>MLLLIILLILLIVSPATSLAEAAHTFAGPVEAPLTHTPAPDRDLTSFPFPDNLHTSDAVPAAISSDPPVEASTAPDPPASASPGIEPPAPVAAISGPSNPGKRRRSPSPTSPTSEPSAKHHPVDARAGWFLRFVVRVKCETQTRFAPTRASEPSPLRGGGGGHAGRGSRAASYKKAQDLYSKNKRVLADKILSGKSLLDRDIYPPINTVEALYSGPVTDRMQTFRYLGHFFGLSGAAKPTVYNLSRWLKCVEAAPLKPEQKLSLIRDTPPQRDSAQDCGGASPHSQFSDQGPAHRPSRPEEAVHLRTANLATKGQPTVQADQRRCRAGCNRVESLSHVLQGCPRHNVTHYERIGRHNEIANKIATHARRRGFTVEKEPRIYHADKQLFIPDLAIHLPIATHARRRGFTVEKEPRIYHADKQLFIPDLRRRGFTVEKEPRIYHADKQLFIPDLAIHLPDKILVTDVQVCWEGPRPLSESWTSLLGGSPSTVGELDKEEVGLRPSTVPRSCGAPLAGQASGCGANPAGRKRCLAALQPSSGRADRRWPGRPVVVEPILLGARGVWPRCNHPAAALIAITTLRRAGSTPASSGDTLYTDTLWQQCGGTRDDGILMGVPFPYWRLNRTTSTGRLTPPKLQSAQVVIIQLHMA</sequence>
<feature type="region of interest" description="Disordered" evidence="1">
    <location>
        <begin position="37"/>
        <end position="122"/>
    </location>
</feature>
<gene>
    <name evidence="3" type="ORF">QE152_g30550</name>
</gene>
<reference evidence="3 4" key="1">
    <citation type="journal article" date="2024" name="BMC Genomics">
        <title>De novo assembly and annotation of Popillia japonica's genome with initial clues to its potential as an invasive pest.</title>
        <authorList>
            <person name="Cucini C."/>
            <person name="Boschi S."/>
            <person name="Funari R."/>
            <person name="Cardaioli E."/>
            <person name="Iannotti N."/>
            <person name="Marturano G."/>
            <person name="Paoli F."/>
            <person name="Bruttini M."/>
            <person name="Carapelli A."/>
            <person name="Frati F."/>
            <person name="Nardi F."/>
        </authorList>
    </citation>
    <scope>NUCLEOTIDE SEQUENCE [LARGE SCALE GENOMIC DNA]</scope>
    <source>
        <strain evidence="3">DMR45628</strain>
    </source>
</reference>
<feature type="signal peptide" evidence="2">
    <location>
        <begin position="1"/>
        <end position="18"/>
    </location>
</feature>
<protein>
    <recommendedName>
        <fullName evidence="5">Reverse transcriptase</fullName>
    </recommendedName>
</protein>
<accession>A0AAW1JFA6</accession>